<organism evidence="1 2">
    <name type="scientific">Nephila pilipes</name>
    <name type="common">Giant wood spider</name>
    <name type="synonym">Nephila maculata</name>
    <dbReference type="NCBI Taxonomy" id="299642"/>
    <lineage>
        <taxon>Eukaryota</taxon>
        <taxon>Metazoa</taxon>
        <taxon>Ecdysozoa</taxon>
        <taxon>Arthropoda</taxon>
        <taxon>Chelicerata</taxon>
        <taxon>Arachnida</taxon>
        <taxon>Araneae</taxon>
        <taxon>Araneomorphae</taxon>
        <taxon>Entelegynae</taxon>
        <taxon>Araneoidea</taxon>
        <taxon>Nephilidae</taxon>
        <taxon>Nephila</taxon>
    </lineage>
</organism>
<dbReference type="AlphaFoldDB" id="A0A8X6NPH9"/>
<proteinExistence type="predicted"/>
<keyword evidence="2" id="KW-1185">Reference proteome</keyword>
<evidence type="ECO:0000313" key="1">
    <source>
        <dbReference type="EMBL" id="GFT24051.1"/>
    </source>
</evidence>
<dbReference type="EMBL" id="BMAW01011481">
    <property type="protein sequence ID" value="GFT24051.1"/>
    <property type="molecule type" value="Genomic_DNA"/>
</dbReference>
<comment type="caution">
    <text evidence="1">The sequence shown here is derived from an EMBL/GenBank/DDBJ whole genome shotgun (WGS) entry which is preliminary data.</text>
</comment>
<sequence length="84" mass="9216">MIFSTPPTYIENTIFDRGQSPFIDAGFNMQDLHVLVVMGGLSPEELAKKDNNKQPEGQLVHSKGSRQAKVIITVSATQDKSAKL</sequence>
<accession>A0A8X6NPH9</accession>
<gene>
    <name evidence="1" type="ORF">NPIL_71301</name>
</gene>
<evidence type="ECO:0000313" key="2">
    <source>
        <dbReference type="Proteomes" id="UP000887013"/>
    </source>
</evidence>
<reference evidence="1" key="1">
    <citation type="submission" date="2020-08" db="EMBL/GenBank/DDBJ databases">
        <title>Multicomponent nature underlies the extraordinary mechanical properties of spider dragline silk.</title>
        <authorList>
            <person name="Kono N."/>
            <person name="Nakamura H."/>
            <person name="Mori M."/>
            <person name="Yoshida Y."/>
            <person name="Ohtoshi R."/>
            <person name="Malay A.D."/>
            <person name="Moran D.A.P."/>
            <person name="Tomita M."/>
            <person name="Numata K."/>
            <person name="Arakawa K."/>
        </authorList>
    </citation>
    <scope>NUCLEOTIDE SEQUENCE</scope>
</reference>
<protein>
    <submittedName>
        <fullName evidence="1">Uncharacterized protein</fullName>
    </submittedName>
</protein>
<name>A0A8X6NPH9_NEPPI</name>
<dbReference type="Proteomes" id="UP000887013">
    <property type="component" value="Unassembled WGS sequence"/>
</dbReference>